<comment type="caution">
    <text evidence="1">The sequence shown here is derived from an EMBL/GenBank/DDBJ whole genome shotgun (WGS) entry which is preliminary data.</text>
</comment>
<proteinExistence type="predicted"/>
<dbReference type="EMBL" id="BJCL01000026">
    <property type="protein sequence ID" value="GCL66146.1"/>
    <property type="molecule type" value="Genomic_DNA"/>
</dbReference>
<name>A0A480AYZ2_9BURK</name>
<protein>
    <recommendedName>
        <fullName evidence="3">Lipoprotein</fullName>
    </recommendedName>
</protein>
<evidence type="ECO:0000313" key="1">
    <source>
        <dbReference type="EMBL" id="GCL66146.1"/>
    </source>
</evidence>
<reference evidence="2" key="1">
    <citation type="submission" date="2019-03" db="EMBL/GenBank/DDBJ databases">
        <title>Aquabacterium pictum sp.nov., the first bacteriochlorophyll a-containing freshwater bacterium in the genus Aquabacterium of the class Betaproteobacteria.</title>
        <authorList>
            <person name="Hirose S."/>
            <person name="Tank M."/>
            <person name="Hara E."/>
            <person name="Tamaki H."/>
            <person name="Takaichi S."/>
            <person name="Haruta S."/>
            <person name="Hanada S."/>
        </authorList>
    </citation>
    <scope>NUCLEOTIDE SEQUENCE [LARGE SCALE GENOMIC DNA]</scope>
    <source>
        <strain evidence="2">W35</strain>
    </source>
</reference>
<dbReference type="Proteomes" id="UP000301751">
    <property type="component" value="Unassembled WGS sequence"/>
</dbReference>
<evidence type="ECO:0008006" key="3">
    <source>
        <dbReference type="Google" id="ProtNLM"/>
    </source>
</evidence>
<organism evidence="1 2">
    <name type="scientific">Pseudaquabacterium pictum</name>
    <dbReference type="NCBI Taxonomy" id="2315236"/>
    <lineage>
        <taxon>Bacteria</taxon>
        <taxon>Pseudomonadati</taxon>
        <taxon>Pseudomonadota</taxon>
        <taxon>Betaproteobacteria</taxon>
        <taxon>Burkholderiales</taxon>
        <taxon>Sphaerotilaceae</taxon>
        <taxon>Pseudaquabacterium</taxon>
    </lineage>
</organism>
<dbReference type="PROSITE" id="PS51257">
    <property type="entry name" value="PROKAR_LIPOPROTEIN"/>
    <property type="match status" value="1"/>
</dbReference>
<sequence length="144" mass="15746">MTKRLLIATALAAALLGGCTIHYHQHHAPPPPAGGSGDPKAPRVIISNGNISVDQDVLRFAKDQTNVTITWRLEGKGGKLTFPENGVVFERAADGEIVDCKRSQDNTVFTCVNRHSRPGVYRYGINVNEDGKPLKPLDPYVWND</sequence>
<accession>A0A480AYZ2</accession>
<evidence type="ECO:0000313" key="2">
    <source>
        <dbReference type="Proteomes" id="UP000301751"/>
    </source>
</evidence>
<gene>
    <name evidence="1" type="ORF">AQPW35_52270</name>
</gene>
<dbReference type="AlphaFoldDB" id="A0A480AYZ2"/>
<dbReference type="RefSeq" id="WP_137735847.1">
    <property type="nucleotide sequence ID" value="NZ_BJCL01000026.1"/>
</dbReference>
<dbReference type="OrthoDB" id="4964299at2"/>
<keyword evidence="2" id="KW-1185">Reference proteome</keyword>